<feature type="non-terminal residue" evidence="3">
    <location>
        <position position="211"/>
    </location>
</feature>
<dbReference type="OrthoDB" id="4781at2759"/>
<proteinExistence type="predicted"/>
<feature type="domain" description="GH16" evidence="2">
    <location>
        <begin position="59"/>
        <end position="211"/>
    </location>
</feature>
<dbReference type="AlphaFoldDB" id="A0A1Y1XTW8"/>
<dbReference type="GO" id="GO:0005975">
    <property type="term" value="P:carbohydrate metabolic process"/>
    <property type="evidence" value="ECO:0007669"/>
    <property type="project" value="InterPro"/>
</dbReference>
<sequence length="211" mass="22699">MAFMKISVLSLLAYFGSQVTAASSSSSNVCPSEYAPCYYKNVGCGSGQYCFAINCDSARSRPNSCYPAPSCVSFTDDFSNAASLVEASKFDGNPNLGPKWMSEWTPNYASIEDGQLVLGMKATNNKHNGNIVGQGSTVTSVRWMLYGNVTARVKSASVTGGVVSSFIIKNPQGDEIDFEWVGGGPKQVQTDFYYDGITEYEHNGKLSYGNP</sequence>
<dbReference type="InParanoid" id="A0A1Y1XTW8"/>
<dbReference type="Proteomes" id="UP000193498">
    <property type="component" value="Unassembled WGS sequence"/>
</dbReference>
<dbReference type="Gene3D" id="2.60.120.200">
    <property type="match status" value="1"/>
</dbReference>
<keyword evidence="4" id="KW-1185">Reference proteome</keyword>
<dbReference type="Pfam" id="PF00722">
    <property type="entry name" value="Glyco_hydro_16"/>
    <property type="match status" value="1"/>
</dbReference>
<reference evidence="3 4" key="1">
    <citation type="submission" date="2016-07" db="EMBL/GenBank/DDBJ databases">
        <title>Pervasive Adenine N6-methylation of Active Genes in Fungi.</title>
        <authorList>
            <consortium name="DOE Joint Genome Institute"/>
            <person name="Mondo S.J."/>
            <person name="Dannebaum R.O."/>
            <person name="Kuo R.C."/>
            <person name="Labutti K."/>
            <person name="Haridas S."/>
            <person name="Kuo A."/>
            <person name="Salamov A."/>
            <person name="Ahrendt S.R."/>
            <person name="Lipzen A."/>
            <person name="Sullivan W."/>
            <person name="Andreopoulos W.B."/>
            <person name="Clum A."/>
            <person name="Lindquist E."/>
            <person name="Daum C."/>
            <person name="Ramamoorthy G.K."/>
            <person name="Gryganskyi A."/>
            <person name="Culley D."/>
            <person name="Magnuson J.K."/>
            <person name="James T.Y."/>
            <person name="O'Malley M.A."/>
            <person name="Stajich J.E."/>
            <person name="Spatafora J.W."/>
            <person name="Visel A."/>
            <person name="Grigoriev I.V."/>
        </authorList>
    </citation>
    <scope>NUCLEOTIDE SEQUENCE [LARGE SCALE GENOMIC DNA]</scope>
    <source>
        <strain evidence="3 4">CBS 931.73</strain>
    </source>
</reference>
<dbReference type="InterPro" id="IPR013320">
    <property type="entry name" value="ConA-like_dom_sf"/>
</dbReference>
<evidence type="ECO:0000256" key="1">
    <source>
        <dbReference type="SAM" id="SignalP"/>
    </source>
</evidence>
<gene>
    <name evidence="3" type="ORF">K493DRAFT_305939</name>
</gene>
<feature type="chain" id="PRO_5012734060" evidence="1">
    <location>
        <begin position="22"/>
        <end position="211"/>
    </location>
</feature>
<comment type="caution">
    <text evidence="3">The sequence shown here is derived from an EMBL/GenBank/DDBJ whole genome shotgun (WGS) entry which is preliminary data.</text>
</comment>
<dbReference type="GO" id="GO:0030246">
    <property type="term" value="F:carbohydrate binding"/>
    <property type="evidence" value="ECO:0007669"/>
    <property type="project" value="UniProtKB-KW"/>
</dbReference>
<keyword evidence="1" id="KW-0732">Signal</keyword>
<protein>
    <submittedName>
        <fullName evidence="3">Concanavalin A-like lectin/glucanase</fullName>
    </submittedName>
</protein>
<dbReference type="EMBL" id="MCFE01000465">
    <property type="protein sequence ID" value="ORX89217.1"/>
    <property type="molecule type" value="Genomic_DNA"/>
</dbReference>
<dbReference type="PROSITE" id="PS51762">
    <property type="entry name" value="GH16_2"/>
    <property type="match status" value="1"/>
</dbReference>
<evidence type="ECO:0000313" key="4">
    <source>
        <dbReference type="Proteomes" id="UP000193498"/>
    </source>
</evidence>
<dbReference type="STRING" id="1314790.A0A1Y1XTW8"/>
<feature type="signal peptide" evidence="1">
    <location>
        <begin position="1"/>
        <end position="21"/>
    </location>
</feature>
<dbReference type="SUPFAM" id="SSF49899">
    <property type="entry name" value="Concanavalin A-like lectins/glucanases"/>
    <property type="match status" value="1"/>
</dbReference>
<organism evidence="3 4">
    <name type="scientific">Basidiobolus meristosporus CBS 931.73</name>
    <dbReference type="NCBI Taxonomy" id="1314790"/>
    <lineage>
        <taxon>Eukaryota</taxon>
        <taxon>Fungi</taxon>
        <taxon>Fungi incertae sedis</taxon>
        <taxon>Zoopagomycota</taxon>
        <taxon>Entomophthoromycotina</taxon>
        <taxon>Basidiobolomycetes</taxon>
        <taxon>Basidiobolales</taxon>
        <taxon>Basidiobolaceae</taxon>
        <taxon>Basidiobolus</taxon>
    </lineage>
</organism>
<accession>A0A1Y1XTW8</accession>
<keyword evidence="3" id="KW-0430">Lectin</keyword>
<dbReference type="GO" id="GO:0004553">
    <property type="term" value="F:hydrolase activity, hydrolyzing O-glycosyl compounds"/>
    <property type="evidence" value="ECO:0007669"/>
    <property type="project" value="InterPro"/>
</dbReference>
<evidence type="ECO:0000259" key="2">
    <source>
        <dbReference type="PROSITE" id="PS51762"/>
    </source>
</evidence>
<evidence type="ECO:0000313" key="3">
    <source>
        <dbReference type="EMBL" id="ORX89217.1"/>
    </source>
</evidence>
<dbReference type="InterPro" id="IPR000757">
    <property type="entry name" value="Beta-glucanase-like"/>
</dbReference>
<name>A0A1Y1XTW8_9FUNG</name>